<reference evidence="7 8" key="1">
    <citation type="journal article" date="2018" name="Gigascience">
        <title>Genomes of trombidid mites reveal novel predicted allergens and laterally-transferred genes associated with secondary metabolism.</title>
        <authorList>
            <person name="Dong X."/>
            <person name="Chaisiri K."/>
            <person name="Xia D."/>
            <person name="Armstrong S.D."/>
            <person name="Fang Y."/>
            <person name="Donnelly M.J."/>
            <person name="Kadowaki T."/>
            <person name="McGarry J.W."/>
            <person name="Darby A.C."/>
            <person name="Makepeace B.L."/>
        </authorList>
    </citation>
    <scope>NUCLEOTIDE SEQUENCE [LARGE SCALE GENOMIC DNA]</scope>
    <source>
        <strain evidence="7">UoL-WK</strain>
    </source>
</reference>
<dbReference type="OrthoDB" id="10252174at2759"/>
<comment type="similarity">
    <text evidence="1">Belongs to the TCP10 family.</text>
</comment>
<evidence type="ECO:0000256" key="2">
    <source>
        <dbReference type="SAM" id="Coils"/>
    </source>
</evidence>
<dbReference type="AlphaFoldDB" id="A0A3S3NUP4"/>
<feature type="coiled-coil region" evidence="2">
    <location>
        <begin position="318"/>
        <end position="404"/>
    </location>
</feature>
<dbReference type="EMBL" id="NCKU01002466">
    <property type="protein sequence ID" value="RWS09530.1"/>
    <property type="molecule type" value="Genomic_DNA"/>
</dbReference>
<proteinExistence type="inferred from homology"/>
<dbReference type="PANTHER" id="PTHR10331">
    <property type="entry name" value="T COMPLEX PROTEIN 10"/>
    <property type="match status" value="1"/>
</dbReference>
<feature type="domain" description="CENPJ tubulin-binding region" evidence="5">
    <location>
        <begin position="50"/>
        <end position="104"/>
    </location>
</feature>
<dbReference type="STRING" id="1965070.A0A3S3NUP4"/>
<feature type="domain" description="Centromere protein J C-terminal" evidence="4">
    <location>
        <begin position="499"/>
        <end position="533"/>
    </location>
</feature>
<protein>
    <recommendedName>
        <fullName evidence="9">Centromere protein J-like protein</fullName>
    </recommendedName>
</protein>
<dbReference type="GO" id="GO:0061511">
    <property type="term" value="P:centriole elongation"/>
    <property type="evidence" value="ECO:0007669"/>
    <property type="project" value="TreeGrafter"/>
</dbReference>
<dbReference type="Gene3D" id="2.60.450.20">
    <property type="match status" value="1"/>
</dbReference>
<dbReference type="InterPro" id="IPR009852">
    <property type="entry name" value="CENPJ_C_dom"/>
</dbReference>
<dbReference type="GO" id="GO:0015631">
    <property type="term" value="F:tubulin binding"/>
    <property type="evidence" value="ECO:0007669"/>
    <property type="project" value="TreeGrafter"/>
</dbReference>
<dbReference type="InterPro" id="IPR047002">
    <property type="entry name" value="Tcp10_C_sf"/>
</dbReference>
<dbReference type="PANTHER" id="PTHR10331:SF6">
    <property type="entry name" value="SPINDLE ASSEMBLY ABNORMAL 4"/>
    <property type="match status" value="1"/>
</dbReference>
<evidence type="ECO:0000259" key="5">
    <source>
        <dbReference type="Pfam" id="PF25779"/>
    </source>
</evidence>
<accession>A0A3S3NUP4</accession>
<evidence type="ECO:0000313" key="7">
    <source>
        <dbReference type="EMBL" id="RWS09530.1"/>
    </source>
</evidence>
<dbReference type="InterPro" id="IPR026581">
    <property type="entry name" value="TCP10L/CENPJ"/>
</dbReference>
<dbReference type="Pfam" id="PF07202">
    <property type="entry name" value="Tcp10_C"/>
    <property type="match status" value="3"/>
</dbReference>
<feature type="region of interest" description="Disordered" evidence="3">
    <location>
        <begin position="281"/>
        <end position="315"/>
    </location>
</feature>
<keyword evidence="8" id="KW-1185">Reference proteome</keyword>
<gene>
    <name evidence="6" type="ORF">B4U79_12030</name>
    <name evidence="7" type="ORF">B4U79_13629</name>
</gene>
<dbReference type="Pfam" id="PF25779">
    <property type="entry name" value="Tubulin-bind_CPAP"/>
    <property type="match status" value="1"/>
</dbReference>
<evidence type="ECO:0000313" key="8">
    <source>
        <dbReference type="Proteomes" id="UP000285301"/>
    </source>
</evidence>
<dbReference type="Proteomes" id="UP000285301">
    <property type="component" value="Unassembled WGS sequence"/>
</dbReference>
<feature type="domain" description="Centromere protein J C-terminal" evidence="4">
    <location>
        <begin position="463"/>
        <end position="492"/>
    </location>
</feature>
<dbReference type="GO" id="GO:0060271">
    <property type="term" value="P:cilium assembly"/>
    <property type="evidence" value="ECO:0007669"/>
    <property type="project" value="TreeGrafter"/>
</dbReference>
<sequence length="586" mass="66436">MPKFNTLPRIDECDDVSGSEQPSGEEHESLNHSLANCDNNDRSALIDFDNQMISPGVDGNRIKSFEQLIDDKLKRSNDNDKRMTSNVVIKRPFLKKGEGLKKFTPLTKHVKDCKATKSHQTAVKSVRFEQQKPPLQSKYVLPEIVRKSNQNQENIVISKSNSELSELPLQRKVQRICNQKDSAKKTTIPLKKKKFEVLSSYEKTVKNPSKNVKNEASVVREWVDSGNHAELVPQTRNQNFKPKLESKNDSDFESLERLLNLIQSKKDALKEKITKVKLISSDESEEVPSTGKSSKSSLKESEGEPQHQLSAPVQSQYSVRLQNEIATLEGKLSALQNRCSQSESETKEKTVGDCVSVNSKLLNEVSSLKAQIESLVDRINAVELRSVNQNCAKKRETCKEEKRKACVIKHTIEENPNCKKIDIKTDNNGTTVTYENGDKMTVTEDNISIYVYAANGAKQTTFPDGLRVIEFPNGQIERVYKNGTKHIYYPNKLQRIINPNGSEEIIAEDGTTIRITSEGNEIIELPNGEREIRTKEFKRREYRNGTVKVLYSDGTQETRYPNGRLRIKDAEGKVIVDSIIRSLYQF</sequence>
<dbReference type="InterPro" id="IPR058029">
    <property type="entry name" value="Tubulin-bd_CENPJ"/>
</dbReference>
<dbReference type="GO" id="GO:0005813">
    <property type="term" value="C:centrosome"/>
    <property type="evidence" value="ECO:0007669"/>
    <property type="project" value="TreeGrafter"/>
</dbReference>
<evidence type="ECO:0000259" key="4">
    <source>
        <dbReference type="Pfam" id="PF07202"/>
    </source>
</evidence>
<evidence type="ECO:0000313" key="6">
    <source>
        <dbReference type="EMBL" id="RWS08840.1"/>
    </source>
</evidence>
<keyword evidence="2" id="KW-0175">Coiled coil</keyword>
<name>A0A3S3NUP4_9ACAR</name>
<dbReference type="GO" id="GO:0005814">
    <property type="term" value="C:centriole"/>
    <property type="evidence" value="ECO:0007669"/>
    <property type="project" value="TreeGrafter"/>
</dbReference>
<feature type="region of interest" description="Disordered" evidence="3">
    <location>
        <begin position="1"/>
        <end position="36"/>
    </location>
</feature>
<organism evidence="7 8">
    <name type="scientific">Dinothrombium tinctorium</name>
    <dbReference type="NCBI Taxonomy" id="1965070"/>
    <lineage>
        <taxon>Eukaryota</taxon>
        <taxon>Metazoa</taxon>
        <taxon>Ecdysozoa</taxon>
        <taxon>Arthropoda</taxon>
        <taxon>Chelicerata</taxon>
        <taxon>Arachnida</taxon>
        <taxon>Acari</taxon>
        <taxon>Acariformes</taxon>
        <taxon>Trombidiformes</taxon>
        <taxon>Prostigmata</taxon>
        <taxon>Anystina</taxon>
        <taxon>Parasitengona</taxon>
        <taxon>Trombidioidea</taxon>
        <taxon>Trombidiidae</taxon>
        <taxon>Dinothrombium</taxon>
    </lineage>
</organism>
<comment type="caution">
    <text evidence="7">The sequence shown here is derived from an EMBL/GenBank/DDBJ whole genome shotgun (WGS) entry which is preliminary data.</text>
</comment>
<evidence type="ECO:0000256" key="1">
    <source>
        <dbReference type="ARBA" id="ARBA00005627"/>
    </source>
</evidence>
<feature type="domain" description="Centromere protein J C-terminal" evidence="4">
    <location>
        <begin position="536"/>
        <end position="567"/>
    </location>
</feature>
<reference evidence="7" key="2">
    <citation type="submission" date="2018-11" db="EMBL/GenBank/DDBJ databases">
        <title>Trombidioid mite genomics.</title>
        <authorList>
            <person name="Dong X."/>
        </authorList>
    </citation>
    <scope>NUCLEOTIDE SEQUENCE</scope>
    <source>
        <strain evidence="7">UoL-WK</strain>
    </source>
</reference>
<evidence type="ECO:0008006" key="9">
    <source>
        <dbReference type="Google" id="ProtNLM"/>
    </source>
</evidence>
<evidence type="ECO:0000256" key="3">
    <source>
        <dbReference type="SAM" id="MobiDB-lite"/>
    </source>
</evidence>
<dbReference type="EMBL" id="NCKU01002758">
    <property type="protein sequence ID" value="RWS08840.1"/>
    <property type="molecule type" value="Genomic_DNA"/>
</dbReference>
<feature type="region of interest" description="Disordered" evidence="3">
    <location>
        <begin position="229"/>
        <end position="249"/>
    </location>
</feature>